<dbReference type="CDD" id="cd00265">
    <property type="entry name" value="MADS_MEF2_like"/>
    <property type="match status" value="1"/>
</dbReference>
<keyword evidence="2" id="KW-0805">Transcription regulation</keyword>
<dbReference type="PANTHER" id="PTHR11945:SF534">
    <property type="entry name" value="MYOCYTE-SPECIFIC ENHANCER FACTOR 2"/>
    <property type="match status" value="1"/>
</dbReference>
<dbReference type="PRINTS" id="PR00404">
    <property type="entry name" value="MADSDOMAIN"/>
</dbReference>
<feature type="region of interest" description="Disordered" evidence="7">
    <location>
        <begin position="147"/>
        <end position="387"/>
    </location>
</feature>
<dbReference type="GO" id="GO:0045944">
    <property type="term" value="P:positive regulation of transcription by RNA polymerase II"/>
    <property type="evidence" value="ECO:0007669"/>
    <property type="project" value="InterPro"/>
</dbReference>
<evidence type="ECO:0000313" key="10">
    <source>
        <dbReference type="Proteomes" id="UP000603453"/>
    </source>
</evidence>
<evidence type="ECO:0000259" key="8">
    <source>
        <dbReference type="PROSITE" id="PS50066"/>
    </source>
</evidence>
<evidence type="ECO:0000256" key="7">
    <source>
        <dbReference type="SAM" id="MobiDB-lite"/>
    </source>
</evidence>
<organism evidence="9 10">
    <name type="scientific">Mucor saturninus</name>
    <dbReference type="NCBI Taxonomy" id="64648"/>
    <lineage>
        <taxon>Eukaryota</taxon>
        <taxon>Fungi</taxon>
        <taxon>Fungi incertae sedis</taxon>
        <taxon>Mucoromycota</taxon>
        <taxon>Mucoromycotina</taxon>
        <taxon>Mucoromycetes</taxon>
        <taxon>Mucorales</taxon>
        <taxon>Mucorineae</taxon>
        <taxon>Mucoraceae</taxon>
        <taxon>Mucor</taxon>
    </lineage>
</organism>
<evidence type="ECO:0000256" key="5">
    <source>
        <dbReference type="ARBA" id="ARBA00023242"/>
    </source>
</evidence>
<feature type="compositionally biased region" description="Basic and acidic residues" evidence="7">
    <location>
        <begin position="90"/>
        <end position="106"/>
    </location>
</feature>
<proteinExistence type="inferred from homology"/>
<feature type="compositionally biased region" description="Low complexity" evidence="7">
    <location>
        <begin position="289"/>
        <end position="308"/>
    </location>
</feature>
<evidence type="ECO:0000256" key="3">
    <source>
        <dbReference type="ARBA" id="ARBA00023125"/>
    </source>
</evidence>
<dbReference type="PROSITE" id="PS50066">
    <property type="entry name" value="MADS_BOX_2"/>
    <property type="match status" value="1"/>
</dbReference>
<dbReference type="PANTHER" id="PTHR11945">
    <property type="entry name" value="MADS BOX PROTEIN"/>
    <property type="match status" value="1"/>
</dbReference>
<dbReference type="InterPro" id="IPR036879">
    <property type="entry name" value="TF_MADSbox_sf"/>
</dbReference>
<gene>
    <name evidence="9" type="ORF">INT47_002505</name>
</gene>
<keyword evidence="4" id="KW-0804">Transcription</keyword>
<keyword evidence="5" id="KW-0539">Nucleus</keyword>
<keyword evidence="3" id="KW-0238">DNA-binding</keyword>
<dbReference type="GO" id="GO:0000981">
    <property type="term" value="F:DNA-binding transcription factor activity, RNA polymerase II-specific"/>
    <property type="evidence" value="ECO:0007669"/>
    <property type="project" value="TreeGrafter"/>
</dbReference>
<evidence type="ECO:0000256" key="6">
    <source>
        <dbReference type="ARBA" id="ARBA00025805"/>
    </source>
</evidence>
<dbReference type="GO" id="GO:0000978">
    <property type="term" value="F:RNA polymerase II cis-regulatory region sequence-specific DNA binding"/>
    <property type="evidence" value="ECO:0007669"/>
    <property type="project" value="TreeGrafter"/>
</dbReference>
<evidence type="ECO:0000256" key="2">
    <source>
        <dbReference type="ARBA" id="ARBA00023015"/>
    </source>
</evidence>
<dbReference type="Gene3D" id="3.40.1810.10">
    <property type="entry name" value="Transcription factor, MADS-box"/>
    <property type="match status" value="1"/>
</dbReference>
<dbReference type="Proteomes" id="UP000603453">
    <property type="component" value="Unassembled WGS sequence"/>
</dbReference>
<protein>
    <recommendedName>
        <fullName evidence="8">MADS-box domain-containing protein</fullName>
    </recommendedName>
</protein>
<dbReference type="GO" id="GO:0046983">
    <property type="term" value="F:protein dimerization activity"/>
    <property type="evidence" value="ECO:0007669"/>
    <property type="project" value="InterPro"/>
</dbReference>
<comment type="caution">
    <text evidence="9">The sequence shown here is derived from an EMBL/GenBank/DDBJ whole genome shotgun (WGS) entry which is preliminary data.</text>
</comment>
<comment type="similarity">
    <text evidence="6">Belongs to the MEF2 family.</text>
</comment>
<dbReference type="Pfam" id="PF00319">
    <property type="entry name" value="SRF-TF"/>
    <property type="match status" value="1"/>
</dbReference>
<dbReference type="EMBL" id="JAEPRD010000011">
    <property type="protein sequence ID" value="KAG2210563.1"/>
    <property type="molecule type" value="Genomic_DNA"/>
</dbReference>
<comment type="subcellular location">
    <subcellularLocation>
        <location evidence="1">Nucleus</location>
    </subcellularLocation>
</comment>
<feature type="compositionally biased region" description="Low complexity" evidence="7">
    <location>
        <begin position="107"/>
        <end position="117"/>
    </location>
</feature>
<evidence type="ECO:0000256" key="4">
    <source>
        <dbReference type="ARBA" id="ARBA00023163"/>
    </source>
</evidence>
<feature type="compositionally biased region" description="Basic residues" evidence="7">
    <location>
        <begin position="166"/>
        <end position="181"/>
    </location>
</feature>
<evidence type="ECO:0000256" key="1">
    <source>
        <dbReference type="ARBA" id="ARBA00004123"/>
    </source>
</evidence>
<feature type="compositionally biased region" description="Polar residues" evidence="7">
    <location>
        <begin position="314"/>
        <end position="350"/>
    </location>
</feature>
<reference evidence="9" key="1">
    <citation type="submission" date="2020-12" db="EMBL/GenBank/DDBJ databases">
        <title>Metabolic potential, ecology and presence of endohyphal bacteria is reflected in genomic diversity of Mucoromycotina.</title>
        <authorList>
            <person name="Muszewska A."/>
            <person name="Okrasinska A."/>
            <person name="Steczkiewicz K."/>
            <person name="Drgas O."/>
            <person name="Orlowska M."/>
            <person name="Perlinska-Lenart U."/>
            <person name="Aleksandrzak-Piekarczyk T."/>
            <person name="Szatraj K."/>
            <person name="Zielenkiewicz U."/>
            <person name="Pilsyk S."/>
            <person name="Malc E."/>
            <person name="Mieczkowski P."/>
            <person name="Kruszewska J.S."/>
            <person name="Biernat P."/>
            <person name="Pawlowska J."/>
        </authorList>
    </citation>
    <scope>NUCLEOTIDE SEQUENCE</scope>
    <source>
        <strain evidence="9">WA0000017839</strain>
    </source>
</reference>
<dbReference type="SUPFAM" id="SSF55455">
    <property type="entry name" value="SRF-like"/>
    <property type="match status" value="1"/>
</dbReference>
<dbReference type="InterPro" id="IPR002100">
    <property type="entry name" value="TF_MADSbox"/>
</dbReference>
<accession>A0A8H7VBM8</accession>
<dbReference type="InterPro" id="IPR033896">
    <property type="entry name" value="MEF2-like_N"/>
</dbReference>
<sequence length="404" mass="45628">MGRKKIRIQPITDDRNRQVTFLKRKYGLMKKAYELSVLCNCEIALIILNNSNNKLVQYASNDIDKVLMRYTEYDEPYESKSNDDFTNASEKGDDDVSHDLSDHEDQQVVQSQQQQYQPNPLPMTDYAQATNDQTNMVQRPMPANYEMYPMYMPNPNYGPPPPQQQQHHHQQQQQHQQHHHQQQQQQHQHQQRPMLYSHTPPPPQQTVMGHHNANNMTYPSPPQPMYVQPMSNKDHNSMPPPPPPISSPSSEFDNNSKTDKRPNLRVHIPNESPEPSSIQPLQAPQTNRAAATAAAAAAAAAAQAAATTGPPSALPSQFAQNLPSPSTFYPEFYQQNELPSPLNFSATPTNPGAFHWPSNARDYRPSPLSIRPDGQPPLDNKRHAPPTIYENAHAKKIKIETSAG</sequence>
<dbReference type="GO" id="GO:0005634">
    <property type="term" value="C:nucleus"/>
    <property type="evidence" value="ECO:0007669"/>
    <property type="project" value="UniProtKB-SubCell"/>
</dbReference>
<dbReference type="OrthoDB" id="1898716at2759"/>
<feature type="region of interest" description="Disordered" evidence="7">
    <location>
        <begin position="77"/>
        <end position="127"/>
    </location>
</feature>
<feature type="compositionally biased region" description="Polar residues" evidence="7">
    <location>
        <begin position="273"/>
        <end position="288"/>
    </location>
</feature>
<keyword evidence="10" id="KW-1185">Reference proteome</keyword>
<feature type="domain" description="MADS-box" evidence="8">
    <location>
        <begin position="1"/>
        <end position="52"/>
    </location>
</feature>
<dbReference type="SMART" id="SM00432">
    <property type="entry name" value="MADS"/>
    <property type="match status" value="1"/>
</dbReference>
<evidence type="ECO:0000313" key="9">
    <source>
        <dbReference type="EMBL" id="KAG2210563.1"/>
    </source>
</evidence>
<name>A0A8H7VBM8_9FUNG</name>
<dbReference type="AlphaFoldDB" id="A0A8H7VBM8"/>